<reference evidence="2 3" key="1">
    <citation type="submission" date="2022-10" db="EMBL/GenBank/DDBJ databases">
        <title>Draft genome assembly of moderately radiation resistant bacterium Metabacillus halosaccharovorans.</title>
        <authorList>
            <person name="Pal S."/>
            <person name="Gopinathan A."/>
        </authorList>
    </citation>
    <scope>NUCLEOTIDE SEQUENCE [LARGE SCALE GENOMIC DNA]</scope>
    <source>
        <strain evidence="2 3">VITHBRA001</strain>
    </source>
</reference>
<evidence type="ECO:0000313" key="3">
    <source>
        <dbReference type="Proteomes" id="UP001526147"/>
    </source>
</evidence>
<keyword evidence="3" id="KW-1185">Reference proteome</keyword>
<dbReference type="InterPro" id="IPR013766">
    <property type="entry name" value="Thioredoxin_domain"/>
</dbReference>
<comment type="caution">
    <text evidence="2">The sequence shown here is derived from an EMBL/GenBank/DDBJ whole genome shotgun (WGS) entry which is preliminary data.</text>
</comment>
<protein>
    <submittedName>
        <fullName evidence="2">Thioredoxin family protein</fullName>
    </submittedName>
</protein>
<proteinExistence type="predicted"/>
<organism evidence="2 3">
    <name type="scientific">Metabacillus halosaccharovorans</name>
    <dbReference type="NCBI Taxonomy" id="930124"/>
    <lineage>
        <taxon>Bacteria</taxon>
        <taxon>Bacillati</taxon>
        <taxon>Bacillota</taxon>
        <taxon>Bacilli</taxon>
        <taxon>Bacillales</taxon>
        <taxon>Bacillaceae</taxon>
        <taxon>Metabacillus</taxon>
    </lineage>
</organism>
<evidence type="ECO:0000259" key="1">
    <source>
        <dbReference type="Pfam" id="PF00085"/>
    </source>
</evidence>
<name>A0ABT3DIX5_9BACI</name>
<dbReference type="RefSeq" id="WP_264143354.1">
    <property type="nucleotide sequence ID" value="NZ_JAOYEY010000043.1"/>
</dbReference>
<dbReference type="Gene3D" id="3.40.30.10">
    <property type="entry name" value="Glutaredoxin"/>
    <property type="match status" value="1"/>
</dbReference>
<gene>
    <name evidence="2" type="ORF">OIH86_14385</name>
</gene>
<dbReference type="InterPro" id="IPR036249">
    <property type="entry name" value="Thioredoxin-like_sf"/>
</dbReference>
<accession>A0ABT3DIX5</accession>
<sequence length="109" mass="12542">MIDWNEKQLTLLNKGLHVMYLFTPMCGTCQVARKMLSVVDELLPDLDIYSVNLNFYPEEAKELGIESVPCLLIFEDGKLKEKIYAFQSVGYLYDLLKQNNGKDDIFLGK</sequence>
<feature type="domain" description="Thioredoxin" evidence="1">
    <location>
        <begin position="13"/>
        <end position="85"/>
    </location>
</feature>
<dbReference type="EMBL" id="JAOYEY010000043">
    <property type="protein sequence ID" value="MCV9886823.1"/>
    <property type="molecule type" value="Genomic_DNA"/>
</dbReference>
<dbReference type="Pfam" id="PF00085">
    <property type="entry name" value="Thioredoxin"/>
    <property type="match status" value="1"/>
</dbReference>
<evidence type="ECO:0000313" key="2">
    <source>
        <dbReference type="EMBL" id="MCV9886823.1"/>
    </source>
</evidence>
<dbReference type="SUPFAM" id="SSF52833">
    <property type="entry name" value="Thioredoxin-like"/>
    <property type="match status" value="1"/>
</dbReference>
<dbReference type="CDD" id="cd02947">
    <property type="entry name" value="TRX_family"/>
    <property type="match status" value="1"/>
</dbReference>
<dbReference type="Proteomes" id="UP001526147">
    <property type="component" value="Unassembled WGS sequence"/>
</dbReference>